<keyword evidence="1" id="KW-0472">Membrane</keyword>
<evidence type="ECO:0000256" key="1">
    <source>
        <dbReference type="SAM" id="Phobius"/>
    </source>
</evidence>
<dbReference type="AlphaFoldDB" id="A0AAP8SMY5"/>
<sequence length="77" mass="8137">MKRVSLFVVFLSSTLQASAQEGLIWGAGTWGASAWGVGSATEAQAIPSLPEEGVIALIVIVAALPLLYRLVGKRKKR</sequence>
<evidence type="ECO:0008006" key="5">
    <source>
        <dbReference type="Google" id="ProtNLM"/>
    </source>
</evidence>
<keyword evidence="1" id="KW-1133">Transmembrane helix</keyword>
<evidence type="ECO:0000256" key="2">
    <source>
        <dbReference type="SAM" id="SignalP"/>
    </source>
</evidence>
<accession>A0AAP8SMY5</accession>
<protein>
    <recommendedName>
        <fullName evidence="5">PEP-CTERM sorting domain-containing protein</fullName>
    </recommendedName>
</protein>
<proteinExistence type="predicted"/>
<dbReference type="KEGG" id="hja:BST95_06865"/>
<dbReference type="EMBL" id="PKUR01000002">
    <property type="protein sequence ID" value="PLW85994.1"/>
    <property type="molecule type" value="Genomic_DNA"/>
</dbReference>
<feature type="transmembrane region" description="Helical" evidence="1">
    <location>
        <begin position="53"/>
        <end position="71"/>
    </location>
</feature>
<organism evidence="3 4">
    <name type="scientific">Halioglobus japonicus</name>
    <dbReference type="NCBI Taxonomy" id="930805"/>
    <lineage>
        <taxon>Bacteria</taxon>
        <taxon>Pseudomonadati</taxon>
        <taxon>Pseudomonadota</taxon>
        <taxon>Gammaproteobacteria</taxon>
        <taxon>Cellvibrionales</taxon>
        <taxon>Halieaceae</taxon>
        <taxon>Halioglobus</taxon>
    </lineage>
</organism>
<reference evidence="3 4" key="1">
    <citation type="submission" date="2018-01" db="EMBL/GenBank/DDBJ databases">
        <title>The draft genome sequence of Halioglobus japonicus S1-36.</title>
        <authorList>
            <person name="Du Z.-J."/>
            <person name="Shi M.-J."/>
        </authorList>
    </citation>
    <scope>NUCLEOTIDE SEQUENCE [LARGE SCALE GENOMIC DNA]</scope>
    <source>
        <strain evidence="3 4">S1-36</strain>
    </source>
</reference>
<keyword evidence="1" id="KW-0812">Transmembrane</keyword>
<dbReference type="RefSeq" id="WP_084198652.1">
    <property type="nucleotide sequence ID" value="NZ_BMYL01000002.1"/>
</dbReference>
<dbReference type="Proteomes" id="UP000235162">
    <property type="component" value="Unassembled WGS sequence"/>
</dbReference>
<gene>
    <name evidence="3" type="ORF">C0029_05930</name>
</gene>
<comment type="caution">
    <text evidence="3">The sequence shown here is derived from an EMBL/GenBank/DDBJ whole genome shotgun (WGS) entry which is preliminary data.</text>
</comment>
<evidence type="ECO:0000313" key="3">
    <source>
        <dbReference type="EMBL" id="PLW85994.1"/>
    </source>
</evidence>
<evidence type="ECO:0000313" key="4">
    <source>
        <dbReference type="Proteomes" id="UP000235162"/>
    </source>
</evidence>
<feature type="signal peptide" evidence="2">
    <location>
        <begin position="1"/>
        <end position="19"/>
    </location>
</feature>
<name>A0AAP8SMY5_9GAMM</name>
<feature type="chain" id="PRO_5042816909" description="PEP-CTERM sorting domain-containing protein" evidence="2">
    <location>
        <begin position="20"/>
        <end position="77"/>
    </location>
</feature>
<keyword evidence="4" id="KW-1185">Reference proteome</keyword>
<keyword evidence="2" id="KW-0732">Signal</keyword>